<reference evidence="10" key="1">
    <citation type="journal article" date="2019" name="Int. J. Syst. Evol. Microbiol.">
        <title>The Global Catalogue of Microorganisms (GCM) 10K type strain sequencing project: providing services to taxonomists for standard genome sequencing and annotation.</title>
        <authorList>
            <consortium name="The Broad Institute Genomics Platform"/>
            <consortium name="The Broad Institute Genome Sequencing Center for Infectious Disease"/>
            <person name="Wu L."/>
            <person name="Ma J."/>
        </authorList>
    </citation>
    <scope>NUCLEOTIDE SEQUENCE [LARGE SCALE GENOMIC DNA]</scope>
    <source>
        <strain evidence="10">CECT 7131</strain>
    </source>
</reference>
<evidence type="ECO:0000256" key="5">
    <source>
        <dbReference type="ARBA" id="ARBA00022741"/>
    </source>
</evidence>
<dbReference type="GO" id="GO:0016301">
    <property type="term" value="F:kinase activity"/>
    <property type="evidence" value="ECO:0007669"/>
    <property type="project" value="UniProtKB-KW"/>
</dbReference>
<feature type="domain" description="GAF" evidence="8">
    <location>
        <begin position="32"/>
        <end position="181"/>
    </location>
</feature>
<evidence type="ECO:0000256" key="6">
    <source>
        <dbReference type="ARBA" id="ARBA00022777"/>
    </source>
</evidence>
<dbReference type="SUPFAM" id="SSF55781">
    <property type="entry name" value="GAF domain-like"/>
    <property type="match status" value="1"/>
</dbReference>
<evidence type="ECO:0000259" key="8">
    <source>
        <dbReference type="SMART" id="SM00065"/>
    </source>
</evidence>
<evidence type="ECO:0000256" key="2">
    <source>
        <dbReference type="ARBA" id="ARBA00012438"/>
    </source>
</evidence>
<keyword evidence="5" id="KW-0547">Nucleotide-binding</keyword>
<dbReference type="Pfam" id="PF01590">
    <property type="entry name" value="GAF"/>
    <property type="match status" value="1"/>
</dbReference>
<comment type="catalytic activity">
    <reaction evidence="1">
        <text>ATP + protein L-histidine = ADP + protein N-phospho-L-histidine.</text>
        <dbReference type="EC" id="2.7.13.3"/>
    </reaction>
</comment>
<evidence type="ECO:0000256" key="7">
    <source>
        <dbReference type="ARBA" id="ARBA00022840"/>
    </source>
</evidence>
<comment type="caution">
    <text evidence="9">The sequence shown here is derived from an EMBL/GenBank/DDBJ whole genome shotgun (WGS) entry which is preliminary data.</text>
</comment>
<dbReference type="Gene3D" id="3.30.565.10">
    <property type="entry name" value="Histidine kinase-like ATPase, C-terminal domain"/>
    <property type="match status" value="1"/>
</dbReference>
<dbReference type="RefSeq" id="WP_290319277.1">
    <property type="nucleotide sequence ID" value="NZ_JAUFPN010000190.1"/>
</dbReference>
<evidence type="ECO:0000256" key="3">
    <source>
        <dbReference type="ARBA" id="ARBA00022553"/>
    </source>
</evidence>
<keyword evidence="7" id="KW-0067">ATP-binding</keyword>
<dbReference type="Gene3D" id="3.30.450.40">
    <property type="match status" value="1"/>
</dbReference>
<dbReference type="SUPFAM" id="SSF55874">
    <property type="entry name" value="ATPase domain of HSP90 chaperone/DNA topoisomerase II/histidine kinase"/>
    <property type="match status" value="1"/>
</dbReference>
<keyword evidence="10" id="KW-1185">Reference proteome</keyword>
<sequence length="394" mass="43180">MDDDTTEQSRARLLAQQTALARFGELALHSDDLEEILHDACRLVAEGLGTDLAKVLERQDGNILVVRAGVGWKPGVVGEVTLKGNEGSSEGHALATGDAVVCNDVGCEDRFAIPAFVLEHDVRSLVNVVVQGVDGRPPYGVLEVDSREQRQFSEDDVSFLRTYANMLSAAVERLRADEEVRNRATDNERLLRELQHRVKNNLQVIVGLVQLQLRRASQSETREALRAVSQRVDALRLLHDKLYVSGEVDRVDLGAYLAEVAGTLLRFHEEDRTRVRLVLEIKDVTVSPEQAAPLGLMVNEFITNSLKYAFDGNPADGGIQGTIGLRLEPGRGGAARITLWDDGKGLPLERSGGTGMRMIDGLARQLATRTEWSTGIGRGARLSVLVRPAKREPS</sequence>
<keyword evidence="6 9" id="KW-0418">Kinase</keyword>
<evidence type="ECO:0000256" key="1">
    <source>
        <dbReference type="ARBA" id="ARBA00000085"/>
    </source>
</evidence>
<protein>
    <recommendedName>
        <fullName evidence="2">histidine kinase</fullName>
        <ecNumber evidence="2">2.7.13.3</ecNumber>
    </recommendedName>
</protein>
<dbReference type="PANTHER" id="PTHR41523:SF8">
    <property type="entry name" value="ETHYLENE RESPONSE SENSOR PROTEIN"/>
    <property type="match status" value="1"/>
</dbReference>
<proteinExistence type="predicted"/>
<gene>
    <name evidence="9" type="ORF">QWZ14_22995</name>
</gene>
<evidence type="ECO:0000313" key="9">
    <source>
        <dbReference type="EMBL" id="MDN3567256.1"/>
    </source>
</evidence>
<organism evidence="9 10">
    <name type="scientific">Paeniroseomonas aquatica</name>
    <dbReference type="NCBI Taxonomy" id="373043"/>
    <lineage>
        <taxon>Bacteria</taxon>
        <taxon>Pseudomonadati</taxon>
        <taxon>Pseudomonadota</taxon>
        <taxon>Alphaproteobacteria</taxon>
        <taxon>Acetobacterales</taxon>
        <taxon>Acetobacteraceae</taxon>
        <taxon>Paeniroseomonas</taxon>
    </lineage>
</organism>
<dbReference type="InterPro" id="IPR036890">
    <property type="entry name" value="HATPase_C_sf"/>
</dbReference>
<evidence type="ECO:0000256" key="4">
    <source>
        <dbReference type="ARBA" id="ARBA00022679"/>
    </source>
</evidence>
<evidence type="ECO:0000313" key="10">
    <source>
        <dbReference type="Proteomes" id="UP001529369"/>
    </source>
</evidence>
<dbReference type="EMBL" id="JAUFPN010000190">
    <property type="protein sequence ID" value="MDN3567256.1"/>
    <property type="molecule type" value="Genomic_DNA"/>
</dbReference>
<keyword evidence="4" id="KW-0808">Transferase</keyword>
<dbReference type="SMART" id="SM00065">
    <property type="entry name" value="GAF"/>
    <property type="match status" value="1"/>
</dbReference>
<dbReference type="InterPro" id="IPR029016">
    <property type="entry name" value="GAF-like_dom_sf"/>
</dbReference>
<name>A0ABT8ACR7_9PROT</name>
<dbReference type="Proteomes" id="UP001529369">
    <property type="component" value="Unassembled WGS sequence"/>
</dbReference>
<accession>A0ABT8ACR7</accession>
<dbReference type="PANTHER" id="PTHR41523">
    <property type="entry name" value="TWO-COMPONENT SYSTEM SENSOR PROTEIN"/>
    <property type="match status" value="1"/>
</dbReference>
<dbReference type="InterPro" id="IPR003018">
    <property type="entry name" value="GAF"/>
</dbReference>
<dbReference type="EC" id="2.7.13.3" evidence="2"/>
<dbReference type="Pfam" id="PF07568">
    <property type="entry name" value="HisKA_2"/>
    <property type="match status" value="1"/>
</dbReference>
<keyword evidence="3" id="KW-0597">Phosphoprotein</keyword>
<dbReference type="InterPro" id="IPR011495">
    <property type="entry name" value="Sig_transdc_His_kin_sub2_dim/P"/>
</dbReference>